<evidence type="ECO:0000256" key="1">
    <source>
        <dbReference type="SAM" id="Phobius"/>
    </source>
</evidence>
<feature type="transmembrane region" description="Helical" evidence="1">
    <location>
        <begin position="22"/>
        <end position="50"/>
    </location>
</feature>
<dbReference type="EMBL" id="UOEV01000067">
    <property type="protein sequence ID" value="VAW32796.1"/>
    <property type="molecule type" value="Genomic_DNA"/>
</dbReference>
<protein>
    <submittedName>
        <fullName evidence="2">Uncharacterized protein</fullName>
    </submittedName>
</protein>
<gene>
    <name evidence="2" type="ORF">MNBD_CPR01-4</name>
</gene>
<sequence>MTTIPTVTPNAVLFIRHLSENISGYVGVIAFGFIVVIWIAYTIIGIYHWLRYAHRSFAMIPLIALHFFISLSLIAYAWSGLT</sequence>
<evidence type="ECO:0000313" key="2">
    <source>
        <dbReference type="EMBL" id="VAW32796.1"/>
    </source>
</evidence>
<reference evidence="2" key="1">
    <citation type="submission" date="2018-06" db="EMBL/GenBank/DDBJ databases">
        <authorList>
            <person name="Zhirakovskaya E."/>
        </authorList>
    </citation>
    <scope>NUCLEOTIDE SEQUENCE</scope>
</reference>
<name>A0A3B0VL04_9ZZZZ</name>
<dbReference type="AlphaFoldDB" id="A0A3B0VL04"/>
<keyword evidence="1" id="KW-0472">Membrane</keyword>
<keyword evidence="1" id="KW-0812">Transmembrane</keyword>
<feature type="transmembrane region" description="Helical" evidence="1">
    <location>
        <begin position="57"/>
        <end position="78"/>
    </location>
</feature>
<keyword evidence="1" id="KW-1133">Transmembrane helix</keyword>
<accession>A0A3B0VL04</accession>
<organism evidence="2">
    <name type="scientific">hydrothermal vent metagenome</name>
    <dbReference type="NCBI Taxonomy" id="652676"/>
    <lineage>
        <taxon>unclassified sequences</taxon>
        <taxon>metagenomes</taxon>
        <taxon>ecological metagenomes</taxon>
    </lineage>
</organism>
<proteinExistence type="predicted"/>